<dbReference type="InterPro" id="IPR043380">
    <property type="entry name" value="Gcl-like"/>
</dbReference>
<dbReference type="PANTHER" id="PTHR23231:SF17">
    <property type="entry name" value="BTB DOMAIN-CONTAINING PROTEIN"/>
    <property type="match status" value="1"/>
</dbReference>
<evidence type="ECO:0000256" key="1">
    <source>
        <dbReference type="ARBA" id="ARBA00022473"/>
    </source>
</evidence>
<evidence type="ECO:0000313" key="5">
    <source>
        <dbReference type="WBParaSite" id="MBELARI_LOCUS6555"/>
    </source>
</evidence>
<dbReference type="Gene3D" id="3.30.710.10">
    <property type="entry name" value="Potassium Channel Kv1.1, Chain A"/>
    <property type="match status" value="1"/>
</dbReference>
<evidence type="ECO:0000259" key="3">
    <source>
        <dbReference type="PROSITE" id="PS50097"/>
    </source>
</evidence>
<accession>A0AAF3FKG1</accession>
<sequence>MGNNSAKYETATEDDEDIEDKPKRKKTRKGKRKAQNAEPECSSPKKIAKLDTPKYVHEKLFLQGEGSDVAVLAVGHQWNLHKLYLKQCKYFEALFREKSDWKERSENVVKLEFPAGKVTVEALHQVLGSLYSNEITLEIGEIEGILSAASLLQLESLLDRCAEMMCQDIGDDRVLKFLDLAIMYGLPTVIQKVTSFLTINFWRLAKEKKFLAEISLEALARLISSPDTLVMEGEQDLYNIIKTWIYLNQGGQILDDETAHSEALEEFFRRHDSSKTFEPYLALWSGIRLHHLVTSTASMKILELDKIYPKQILKETIVDTWKCMIRNEEDPKLGLSITDDVFNLCALRQGRVVDSEPKCWRWTGYNNGIDILLNFSHGILTMKRNCLTQSTPYSVNISSERSVHHRIVFTDANGAQIFDTGRKLVNLSPDLSITVARLDKYKLPISVHLFYLVQQPSQPAFLYINKWIKKCGIGKVKYPMESGDSSCTSSD</sequence>
<dbReference type="InterPro" id="IPR011333">
    <property type="entry name" value="SKP1/BTB/POZ_sf"/>
</dbReference>
<feature type="compositionally biased region" description="Basic residues" evidence="2">
    <location>
        <begin position="23"/>
        <end position="34"/>
    </location>
</feature>
<reference evidence="5" key="1">
    <citation type="submission" date="2024-02" db="UniProtKB">
        <authorList>
            <consortium name="WormBaseParasite"/>
        </authorList>
    </citation>
    <scope>IDENTIFICATION</scope>
</reference>
<dbReference type="PANTHER" id="PTHR23231">
    <property type="entry name" value="GERM CELL-LESS PROTEIN"/>
    <property type="match status" value="1"/>
</dbReference>
<dbReference type="GO" id="GO:0007281">
    <property type="term" value="P:germ cell development"/>
    <property type="evidence" value="ECO:0007669"/>
    <property type="project" value="InterPro"/>
</dbReference>
<evidence type="ECO:0000313" key="4">
    <source>
        <dbReference type="Proteomes" id="UP000887575"/>
    </source>
</evidence>
<dbReference type="SMART" id="SM00225">
    <property type="entry name" value="BTB"/>
    <property type="match status" value="1"/>
</dbReference>
<keyword evidence="4" id="KW-1185">Reference proteome</keyword>
<name>A0AAF3FKG1_9BILA</name>
<dbReference type="AlphaFoldDB" id="A0AAF3FKG1"/>
<keyword evidence="1" id="KW-0217">Developmental protein</keyword>
<feature type="domain" description="BTB" evidence="3">
    <location>
        <begin position="67"/>
        <end position="139"/>
    </location>
</feature>
<organism evidence="4 5">
    <name type="scientific">Mesorhabditis belari</name>
    <dbReference type="NCBI Taxonomy" id="2138241"/>
    <lineage>
        <taxon>Eukaryota</taxon>
        <taxon>Metazoa</taxon>
        <taxon>Ecdysozoa</taxon>
        <taxon>Nematoda</taxon>
        <taxon>Chromadorea</taxon>
        <taxon>Rhabditida</taxon>
        <taxon>Rhabditina</taxon>
        <taxon>Rhabditomorpha</taxon>
        <taxon>Rhabditoidea</taxon>
        <taxon>Rhabditidae</taxon>
        <taxon>Mesorhabditinae</taxon>
        <taxon>Mesorhabditis</taxon>
    </lineage>
</organism>
<evidence type="ECO:0000256" key="2">
    <source>
        <dbReference type="SAM" id="MobiDB-lite"/>
    </source>
</evidence>
<dbReference type="SUPFAM" id="SSF54695">
    <property type="entry name" value="POZ domain"/>
    <property type="match status" value="1"/>
</dbReference>
<dbReference type="Pfam" id="PF00651">
    <property type="entry name" value="BTB"/>
    <property type="match status" value="1"/>
</dbReference>
<protein>
    <submittedName>
        <fullName evidence="5">BTB domain-containing protein</fullName>
    </submittedName>
</protein>
<dbReference type="Pfam" id="PF07707">
    <property type="entry name" value="BACK"/>
    <property type="match status" value="1"/>
</dbReference>
<feature type="region of interest" description="Disordered" evidence="2">
    <location>
        <begin position="1"/>
        <end position="44"/>
    </location>
</feature>
<dbReference type="PROSITE" id="PS50097">
    <property type="entry name" value="BTB"/>
    <property type="match status" value="1"/>
</dbReference>
<dbReference type="InterPro" id="IPR000210">
    <property type="entry name" value="BTB/POZ_dom"/>
</dbReference>
<dbReference type="WBParaSite" id="MBELARI_LOCUS6555">
    <property type="protein sequence ID" value="MBELARI_LOCUS6555"/>
    <property type="gene ID" value="MBELARI_LOCUS6555"/>
</dbReference>
<proteinExistence type="predicted"/>
<dbReference type="InterPro" id="IPR011705">
    <property type="entry name" value="BACK"/>
</dbReference>
<dbReference type="Proteomes" id="UP000887575">
    <property type="component" value="Unassembled WGS sequence"/>
</dbReference>
<dbReference type="Gene3D" id="1.25.40.420">
    <property type="match status" value="1"/>
</dbReference>